<evidence type="ECO:0000256" key="4">
    <source>
        <dbReference type="ARBA" id="ARBA00030084"/>
    </source>
</evidence>
<organism evidence="9 10">
    <name type="scientific">Hibiscus syriacus</name>
    <name type="common">Rose of Sharon</name>
    <dbReference type="NCBI Taxonomy" id="106335"/>
    <lineage>
        <taxon>Eukaryota</taxon>
        <taxon>Viridiplantae</taxon>
        <taxon>Streptophyta</taxon>
        <taxon>Embryophyta</taxon>
        <taxon>Tracheophyta</taxon>
        <taxon>Spermatophyta</taxon>
        <taxon>Magnoliopsida</taxon>
        <taxon>eudicotyledons</taxon>
        <taxon>Gunneridae</taxon>
        <taxon>Pentapetalae</taxon>
        <taxon>rosids</taxon>
        <taxon>malvids</taxon>
        <taxon>Malvales</taxon>
        <taxon>Malvaceae</taxon>
        <taxon>Malvoideae</taxon>
        <taxon>Hibiscus</taxon>
    </lineage>
</organism>
<dbReference type="EC" id="3.6.1.5" evidence="2"/>
<keyword evidence="10" id="KW-1185">Reference proteome</keyword>
<evidence type="ECO:0000313" key="10">
    <source>
        <dbReference type="Proteomes" id="UP000436088"/>
    </source>
</evidence>
<reference evidence="9" key="1">
    <citation type="submission" date="2019-09" db="EMBL/GenBank/DDBJ databases">
        <title>Draft genome information of white flower Hibiscus syriacus.</title>
        <authorList>
            <person name="Kim Y.-M."/>
        </authorList>
    </citation>
    <scope>NUCLEOTIDE SEQUENCE [LARGE SCALE GENOMIC DNA]</scope>
    <source>
        <strain evidence="9">YM2019G1</strain>
    </source>
</reference>
<proteinExistence type="inferred from homology"/>
<keyword evidence="3" id="KW-0378">Hydrolase</keyword>
<evidence type="ECO:0000313" key="9">
    <source>
        <dbReference type="EMBL" id="KAE8684066.1"/>
    </source>
</evidence>
<evidence type="ECO:0000256" key="1">
    <source>
        <dbReference type="ARBA" id="ARBA00009283"/>
    </source>
</evidence>
<name>A0A6A2YXE8_HIBSY</name>
<protein>
    <recommendedName>
        <fullName evidence="2">apyrase</fullName>
        <ecNumber evidence="2">3.6.1.5</ecNumber>
    </recommendedName>
    <alternativeName>
        <fullName evidence="6">ATP-diphosphatase</fullName>
    </alternativeName>
    <alternativeName>
        <fullName evidence="7">ATP-diphosphohydrolase</fullName>
    </alternativeName>
    <alternativeName>
        <fullName evidence="4">Adenosine diphosphatase</fullName>
    </alternativeName>
    <alternativeName>
        <fullName evidence="5">NTPDase</fullName>
    </alternativeName>
</protein>
<evidence type="ECO:0000256" key="2">
    <source>
        <dbReference type="ARBA" id="ARBA00012148"/>
    </source>
</evidence>
<dbReference type="GO" id="GO:0017110">
    <property type="term" value="F:nucleoside diphosphate phosphatase activity"/>
    <property type="evidence" value="ECO:0007669"/>
    <property type="project" value="TreeGrafter"/>
</dbReference>
<gene>
    <name evidence="9" type="ORF">F3Y22_tig00111155pilonHSYRG00003</name>
</gene>
<evidence type="ECO:0000256" key="5">
    <source>
        <dbReference type="ARBA" id="ARBA00031370"/>
    </source>
</evidence>
<dbReference type="PANTHER" id="PTHR11782:SF83">
    <property type="entry name" value="GUANOSINE-DIPHOSPHATASE"/>
    <property type="match status" value="1"/>
</dbReference>
<comment type="similarity">
    <text evidence="1">Belongs to the GDA1/CD39 NTPase family.</text>
</comment>
<dbReference type="AlphaFoldDB" id="A0A6A2YXE8"/>
<comment type="caution">
    <text evidence="9">The sequence shown here is derived from an EMBL/GenBank/DDBJ whole genome shotgun (WGS) entry which is preliminary data.</text>
</comment>
<dbReference type="GO" id="GO:0004050">
    <property type="term" value="F:apyrase activity"/>
    <property type="evidence" value="ECO:0007669"/>
    <property type="project" value="UniProtKB-EC"/>
</dbReference>
<sequence>MEECRRVTLKALKINDTCTYMKCTFGGIWNGGGGDGQKNMFAGSLFFDRAAQAGFIKAADHVAIVKPHAFAEAAQRACRTKYGDAKAMFPDFSEEDLAYIFMDLVYQYTLLTDGFGLDPYQDITLVRRVKYGNSYVEAAWPLGSAIEAVSS</sequence>
<dbReference type="Pfam" id="PF01150">
    <property type="entry name" value="GDA1_CD39"/>
    <property type="match status" value="1"/>
</dbReference>
<evidence type="ECO:0000256" key="3">
    <source>
        <dbReference type="ARBA" id="ARBA00022801"/>
    </source>
</evidence>
<dbReference type="Proteomes" id="UP000436088">
    <property type="component" value="Unassembled WGS sequence"/>
</dbReference>
<accession>A0A6A2YXE8</accession>
<dbReference type="PANTHER" id="PTHR11782">
    <property type="entry name" value="ADENOSINE/GUANOSINE DIPHOSPHATASE"/>
    <property type="match status" value="1"/>
</dbReference>
<dbReference type="Gene3D" id="3.30.420.150">
    <property type="entry name" value="Exopolyphosphatase. Domain 2"/>
    <property type="match status" value="1"/>
</dbReference>
<dbReference type="GO" id="GO:0009134">
    <property type="term" value="P:nucleoside diphosphate catabolic process"/>
    <property type="evidence" value="ECO:0007669"/>
    <property type="project" value="TreeGrafter"/>
</dbReference>
<dbReference type="EMBL" id="VEPZ02001251">
    <property type="protein sequence ID" value="KAE8684066.1"/>
    <property type="molecule type" value="Genomic_DNA"/>
</dbReference>
<comment type="catalytic activity">
    <reaction evidence="8">
        <text>a ribonucleoside 5'-triphosphate + 2 H2O = a ribonucleoside 5'-phosphate + 2 phosphate + 2 H(+)</text>
        <dbReference type="Rhea" id="RHEA:36795"/>
        <dbReference type="ChEBI" id="CHEBI:15377"/>
        <dbReference type="ChEBI" id="CHEBI:15378"/>
        <dbReference type="ChEBI" id="CHEBI:43474"/>
        <dbReference type="ChEBI" id="CHEBI:58043"/>
        <dbReference type="ChEBI" id="CHEBI:61557"/>
        <dbReference type="EC" id="3.6.1.5"/>
    </reaction>
</comment>
<evidence type="ECO:0000256" key="7">
    <source>
        <dbReference type="ARBA" id="ARBA00032306"/>
    </source>
</evidence>
<evidence type="ECO:0000256" key="8">
    <source>
        <dbReference type="ARBA" id="ARBA00049175"/>
    </source>
</evidence>
<dbReference type="GO" id="GO:0016020">
    <property type="term" value="C:membrane"/>
    <property type="evidence" value="ECO:0007669"/>
    <property type="project" value="TreeGrafter"/>
</dbReference>
<evidence type="ECO:0000256" key="6">
    <source>
        <dbReference type="ARBA" id="ARBA00031428"/>
    </source>
</evidence>
<dbReference type="InterPro" id="IPR000407">
    <property type="entry name" value="GDA1_CD39_NTPase"/>
</dbReference>